<proteinExistence type="predicted"/>
<reference evidence="3" key="1">
    <citation type="journal article" date="2014" name="Genome Biol.">
        <title>Genome analysis of a major urban malaria vector mosquito, Anopheles stephensi.</title>
        <authorList>
            <person name="Jiang X."/>
            <person name="Peery A."/>
            <person name="Hall A.B."/>
            <person name="Sharma A."/>
            <person name="Chen X.G."/>
            <person name="Waterhouse R.M."/>
            <person name="Komissarov A."/>
            <person name="Riehle M.M."/>
            <person name="Shouche Y."/>
            <person name="Sharakhova M.V."/>
            <person name="Lawson D."/>
            <person name="Pakpour N."/>
            <person name="Arensburger P."/>
            <person name="Davidson V.L."/>
            <person name="Eiglmeier K."/>
            <person name="Emrich S."/>
            <person name="George P."/>
            <person name="Kennedy R.C."/>
            <person name="Mane S.P."/>
            <person name="Maslen G."/>
            <person name="Oringanje C."/>
            <person name="Qi Y."/>
            <person name="Settlage R."/>
            <person name="Tojo M."/>
            <person name="Tubio J.M."/>
            <person name="Unger M.F."/>
            <person name="Wang B."/>
            <person name="Vernick K.D."/>
            <person name="Ribeiro J.M."/>
            <person name="James A.A."/>
            <person name="Michel K."/>
            <person name="Riehle M.A."/>
            <person name="Luckhart S."/>
            <person name="Sharakhov I.V."/>
            <person name="Tu Z."/>
        </authorList>
    </citation>
    <scope>NUCLEOTIDE SEQUENCE [LARGE SCALE GENOMIC DNA]</scope>
    <source>
        <strain evidence="3">Indian</strain>
    </source>
</reference>
<dbReference type="GO" id="GO:0000122">
    <property type="term" value="P:negative regulation of transcription by RNA polymerase II"/>
    <property type="evidence" value="ECO:0007669"/>
    <property type="project" value="TreeGrafter"/>
</dbReference>
<dbReference type="STRING" id="30069.A0A182YRY7"/>
<accession>A0A182YRY7</accession>
<keyword evidence="3" id="KW-1185">Reference proteome</keyword>
<feature type="compositionally biased region" description="Low complexity" evidence="1">
    <location>
        <begin position="46"/>
        <end position="67"/>
    </location>
</feature>
<dbReference type="EnsemblMetazoa" id="ASTEI11223-RA">
    <property type="protein sequence ID" value="ASTEI11223-PA"/>
    <property type="gene ID" value="ASTEI11223"/>
</dbReference>
<dbReference type="VEuPathDB" id="VectorBase:ASTEI20_034481"/>
<dbReference type="AlphaFoldDB" id="A0A182YRY7"/>
<dbReference type="Proteomes" id="UP000076408">
    <property type="component" value="Unassembled WGS sequence"/>
</dbReference>
<protein>
    <submittedName>
        <fullName evidence="2">Uncharacterized protein</fullName>
    </submittedName>
</protein>
<dbReference type="GO" id="GO:1990841">
    <property type="term" value="F:promoter-specific chromatin binding"/>
    <property type="evidence" value="ECO:0007669"/>
    <property type="project" value="TreeGrafter"/>
</dbReference>
<evidence type="ECO:0000256" key="1">
    <source>
        <dbReference type="SAM" id="MobiDB-lite"/>
    </source>
</evidence>
<dbReference type="GO" id="GO:0035102">
    <property type="term" value="C:PRC1 complex"/>
    <property type="evidence" value="ECO:0007669"/>
    <property type="project" value="TreeGrafter"/>
</dbReference>
<feature type="region of interest" description="Disordered" evidence="1">
    <location>
        <begin position="1"/>
        <end position="71"/>
    </location>
</feature>
<dbReference type="PANTHER" id="PTHR10825">
    <property type="entry name" value="RING FINGER DOMAIN-CONTAINING, POLYCOMB GROUP COMPONENT"/>
    <property type="match status" value="1"/>
</dbReference>
<evidence type="ECO:0000313" key="3">
    <source>
        <dbReference type="Proteomes" id="UP000076408"/>
    </source>
</evidence>
<reference evidence="2" key="2">
    <citation type="submission" date="2020-05" db="UniProtKB">
        <authorList>
            <consortium name="EnsemblMetazoa"/>
        </authorList>
    </citation>
    <scope>IDENTIFICATION</scope>
    <source>
        <strain evidence="2">Indian</strain>
    </source>
</reference>
<feature type="compositionally biased region" description="Gly residues" evidence="1">
    <location>
        <begin position="10"/>
        <end position="26"/>
    </location>
</feature>
<dbReference type="PANTHER" id="PTHR10825:SF29">
    <property type="entry name" value="POLYCOMB GROUP RING FINGER PROTEIN 1"/>
    <property type="match status" value="1"/>
</dbReference>
<evidence type="ECO:0000313" key="2">
    <source>
        <dbReference type="EnsemblMetazoa" id="ASTEI11223-PA"/>
    </source>
</evidence>
<name>A0A182YRY7_ANOST</name>
<organism evidence="2 3">
    <name type="scientific">Anopheles stephensi</name>
    <name type="common">Indo-Pakistan malaria mosquito</name>
    <dbReference type="NCBI Taxonomy" id="30069"/>
    <lineage>
        <taxon>Eukaryota</taxon>
        <taxon>Metazoa</taxon>
        <taxon>Ecdysozoa</taxon>
        <taxon>Arthropoda</taxon>
        <taxon>Hexapoda</taxon>
        <taxon>Insecta</taxon>
        <taxon>Pterygota</taxon>
        <taxon>Neoptera</taxon>
        <taxon>Endopterygota</taxon>
        <taxon>Diptera</taxon>
        <taxon>Nematocera</taxon>
        <taxon>Culicoidea</taxon>
        <taxon>Culicidae</taxon>
        <taxon>Anophelinae</taxon>
        <taxon>Anopheles</taxon>
    </lineage>
</organism>
<dbReference type="VEuPathDB" id="VectorBase:ASTEI11223"/>
<dbReference type="OMA" id="MMHEPER"/>
<sequence>MTSAAAMISGNGGGARGASGGSGGEGDTAIRSSLKDSRTSLVPDAGSVGRSSTRSPSASSYSSTSPALPMAGMMMHEPERIRMRGSAVGSNRRRVKDFNDSITCTLCNGYLVEATSVNDCLHS</sequence>